<dbReference type="VEuPathDB" id="VectorBase:PPAPM1_011110"/>
<dbReference type="PANTHER" id="PTHR21393:SF0">
    <property type="entry name" value="SMALL RIBOSOMAL SUBUNIT PROTEIN MS27"/>
    <property type="match status" value="1"/>
</dbReference>
<protein>
    <submittedName>
        <fullName evidence="2">Uncharacterized protein</fullName>
    </submittedName>
</protein>
<evidence type="ECO:0000256" key="1">
    <source>
        <dbReference type="ARBA" id="ARBA00004173"/>
    </source>
</evidence>
<dbReference type="PANTHER" id="PTHR21393">
    <property type="entry name" value="MITOCHONDRIAL 28S RIBOSOMAL PROTEIN S27"/>
    <property type="match status" value="1"/>
</dbReference>
<dbReference type="AlphaFoldDB" id="A0A1B0GPI4"/>
<dbReference type="InterPro" id="IPR034913">
    <property type="entry name" value="mS27/PTCD2"/>
</dbReference>
<dbReference type="EnsemblMetazoa" id="PPAI007168-RA">
    <property type="protein sequence ID" value="PPAI007168-PA"/>
    <property type="gene ID" value="PPAI007168"/>
</dbReference>
<dbReference type="EMBL" id="AJVK01059736">
    <property type="status" value="NOT_ANNOTATED_CDS"/>
    <property type="molecule type" value="Genomic_DNA"/>
</dbReference>
<comment type="subcellular location">
    <subcellularLocation>
        <location evidence="1">Mitochondrion</location>
    </subcellularLocation>
</comment>
<evidence type="ECO:0000313" key="3">
    <source>
        <dbReference type="Proteomes" id="UP000092462"/>
    </source>
</evidence>
<accession>A0A1B0GPI4</accession>
<dbReference type="VEuPathDB" id="VectorBase:PPAI007168"/>
<keyword evidence="3" id="KW-1185">Reference proteome</keyword>
<dbReference type="Proteomes" id="UP000092462">
    <property type="component" value="Unassembled WGS sequence"/>
</dbReference>
<dbReference type="InterPro" id="IPR019266">
    <property type="entry name" value="Ribosomal_mS27"/>
</dbReference>
<dbReference type="GO" id="GO:0005739">
    <property type="term" value="C:mitochondrion"/>
    <property type="evidence" value="ECO:0007669"/>
    <property type="project" value="UniProtKB-SubCell"/>
</dbReference>
<proteinExistence type="predicted"/>
<name>A0A1B0GPI4_PHLPP</name>
<dbReference type="Pfam" id="PF10037">
    <property type="entry name" value="MRP-S27"/>
    <property type="match status" value="1"/>
</dbReference>
<organism evidence="2 3">
    <name type="scientific">Phlebotomus papatasi</name>
    <name type="common">Sandfly</name>
    <dbReference type="NCBI Taxonomy" id="29031"/>
    <lineage>
        <taxon>Eukaryota</taxon>
        <taxon>Metazoa</taxon>
        <taxon>Ecdysozoa</taxon>
        <taxon>Arthropoda</taxon>
        <taxon>Hexapoda</taxon>
        <taxon>Insecta</taxon>
        <taxon>Pterygota</taxon>
        <taxon>Neoptera</taxon>
        <taxon>Endopterygota</taxon>
        <taxon>Diptera</taxon>
        <taxon>Nematocera</taxon>
        <taxon>Psychodoidea</taxon>
        <taxon>Psychodidae</taxon>
        <taxon>Phlebotomus</taxon>
        <taxon>Phlebotomus</taxon>
    </lineage>
</organism>
<reference evidence="2" key="1">
    <citation type="submission" date="2022-08" db="UniProtKB">
        <authorList>
            <consortium name="EnsemblMetazoa"/>
        </authorList>
    </citation>
    <scope>IDENTIFICATION</scope>
    <source>
        <strain evidence="2">Israel</strain>
    </source>
</reference>
<evidence type="ECO:0000313" key="2">
    <source>
        <dbReference type="EnsemblMetazoa" id="PPAI007168-PA"/>
    </source>
</evidence>
<sequence length="344" mass="39635">MWKQLKNLQNLHKICTRTYLSQAYQCTEAWNARLNTPILQKINLENYLFELDQKFQQQGKFSCIDIDICCNKLLDDTYIDELFDILHKLRMTMETSNTADSTHHAVVRNLITMGKYEELLQILNDPLNFGIFLDTFSANLLLDTLTENQNFTFAAKVATILMLQEDFGNDITKALSLLACWKYLQNPEPFEKPVEAPQAPAETEVKPKKKPEEVRVRVKYVRNPFFDEHFDLRDPQHLVGKTLYYLGMHLPNSVANSVQILGLALFGKFEKGLKLVTNLKDGQEIYSEVLVKSLEVLKGIEKAEETPNLQEFVEAIEAKKPKLKLIEGNFEEEIQKMITQGIAK</sequence>